<dbReference type="EMBL" id="JAYGIL010000011">
    <property type="protein sequence ID" value="MEA5403407.1"/>
    <property type="molecule type" value="Genomic_DNA"/>
</dbReference>
<comment type="caution">
    <text evidence="1">The sequence shown here is derived from an EMBL/GenBank/DDBJ whole genome shotgun (WGS) entry which is preliminary data.</text>
</comment>
<gene>
    <name evidence="1" type="ORF">VB776_10800</name>
</gene>
<evidence type="ECO:0000313" key="1">
    <source>
        <dbReference type="EMBL" id="MEA5403407.1"/>
    </source>
</evidence>
<keyword evidence="2" id="KW-1185">Reference proteome</keyword>
<dbReference type="Proteomes" id="UP001303899">
    <property type="component" value="Unassembled WGS sequence"/>
</dbReference>
<name>A0ABU5S4I0_9BACT</name>
<reference evidence="1 2" key="1">
    <citation type="submission" date="2023-12" db="EMBL/GenBank/DDBJ databases">
        <title>Novel species of the genus Arcicella isolated from rivers.</title>
        <authorList>
            <person name="Lu H."/>
        </authorList>
    </citation>
    <scope>NUCLEOTIDE SEQUENCE [LARGE SCALE GENOMIC DNA]</scope>
    <source>
        <strain evidence="1 2">DC2W</strain>
    </source>
</reference>
<evidence type="ECO:0000313" key="2">
    <source>
        <dbReference type="Proteomes" id="UP001303899"/>
    </source>
</evidence>
<dbReference type="RefSeq" id="WP_323328884.1">
    <property type="nucleotide sequence ID" value="NZ_JAYGIL010000011.1"/>
</dbReference>
<organism evidence="1 2">
    <name type="scientific">Arcicella gelida</name>
    <dbReference type="NCBI Taxonomy" id="2984195"/>
    <lineage>
        <taxon>Bacteria</taxon>
        <taxon>Pseudomonadati</taxon>
        <taxon>Bacteroidota</taxon>
        <taxon>Cytophagia</taxon>
        <taxon>Cytophagales</taxon>
        <taxon>Flectobacillaceae</taxon>
        <taxon>Arcicella</taxon>
    </lineage>
</organism>
<protein>
    <submittedName>
        <fullName evidence="1">Uncharacterized protein</fullName>
    </submittedName>
</protein>
<sequence length="265" mass="30498">MYFQFQLRGIKALKISDNSFNPFDRDIEVFQTWQIHATQSLVPSNEPPVYMTRSGFSTTGGYENGVRFRKGDSRQNLFDPTISFSLPKMSTDDAPMQFQIDFHFWESDNAKSTKKVRALYSNDLLKHLIKTWEDASEDSDKALQDVLGFFSDENKMIKAITNTMSYTSIGNAPWVRVAEELYPLVQKIGKLIAANSTDYIAQQTYWLEIRNNNGIYEWRFFSNDLDKIVFDWQIANGKLVLPSQIIGDANNNIELEVSFQGVIHD</sequence>
<proteinExistence type="predicted"/>
<accession>A0ABU5S4I0</accession>